<keyword evidence="1" id="KW-1133">Transmembrane helix</keyword>
<name>A0A396SDM1_9BACL</name>
<feature type="transmembrane region" description="Helical" evidence="1">
    <location>
        <begin position="94"/>
        <end position="115"/>
    </location>
</feature>
<keyword evidence="1" id="KW-0812">Transmembrane</keyword>
<protein>
    <submittedName>
        <fullName evidence="2">Uncharacterized protein</fullName>
    </submittedName>
</protein>
<evidence type="ECO:0000256" key="1">
    <source>
        <dbReference type="SAM" id="Phobius"/>
    </source>
</evidence>
<evidence type="ECO:0000313" key="3">
    <source>
        <dbReference type="Proteomes" id="UP000265692"/>
    </source>
</evidence>
<dbReference type="RefSeq" id="WP_118876197.1">
    <property type="nucleotide sequence ID" value="NZ_QWEI01000004.1"/>
</dbReference>
<gene>
    <name evidence="2" type="ORF">D1B33_09740</name>
</gene>
<dbReference type="OrthoDB" id="9846394at2"/>
<evidence type="ECO:0000313" key="2">
    <source>
        <dbReference type="EMBL" id="RHW36674.1"/>
    </source>
</evidence>
<keyword evidence="3" id="KW-1185">Reference proteome</keyword>
<sequence>MEEKVEKNESNKIIDLRNKVGEKGSEIRNKIGETFEQLNFLKHFTELDKEVSINEKEKALQIIEAIKGIENDDIKADVLKDYFKSNNQKEIIETIIYAMKYVSGASLVAVIVWLLNKNGNK</sequence>
<reference evidence="2 3" key="1">
    <citation type="submission" date="2018-08" db="EMBL/GenBank/DDBJ databases">
        <title>Lysinibacillus sp. YLB-03 draft genome sequence.</title>
        <authorList>
            <person name="Yu L."/>
        </authorList>
    </citation>
    <scope>NUCLEOTIDE SEQUENCE [LARGE SCALE GENOMIC DNA]</scope>
    <source>
        <strain evidence="2 3">YLB-03</strain>
    </source>
</reference>
<dbReference type="EMBL" id="QWEI01000004">
    <property type="protein sequence ID" value="RHW36674.1"/>
    <property type="molecule type" value="Genomic_DNA"/>
</dbReference>
<accession>A0A396SDM1</accession>
<dbReference type="AlphaFoldDB" id="A0A396SDM1"/>
<organism evidence="2 3">
    <name type="scientific">Ureibacillus yapensis</name>
    <dbReference type="NCBI Taxonomy" id="2304605"/>
    <lineage>
        <taxon>Bacteria</taxon>
        <taxon>Bacillati</taxon>
        <taxon>Bacillota</taxon>
        <taxon>Bacilli</taxon>
        <taxon>Bacillales</taxon>
        <taxon>Caryophanaceae</taxon>
        <taxon>Ureibacillus</taxon>
    </lineage>
</organism>
<dbReference type="Proteomes" id="UP000265692">
    <property type="component" value="Unassembled WGS sequence"/>
</dbReference>
<proteinExistence type="predicted"/>
<keyword evidence="1" id="KW-0472">Membrane</keyword>
<comment type="caution">
    <text evidence="2">The sequence shown here is derived from an EMBL/GenBank/DDBJ whole genome shotgun (WGS) entry which is preliminary data.</text>
</comment>